<dbReference type="Proteomes" id="UP000824540">
    <property type="component" value="Unassembled WGS sequence"/>
</dbReference>
<evidence type="ECO:0000313" key="2">
    <source>
        <dbReference type="EMBL" id="KAG9332205.1"/>
    </source>
</evidence>
<evidence type="ECO:0000313" key="3">
    <source>
        <dbReference type="Proteomes" id="UP000824540"/>
    </source>
</evidence>
<sequence>DGSTALSIALESSRSDITVLLYTHMNRSVAHTPTAVTTNGVPGRPPLPRRPHRRPLAEKTEKLKN</sequence>
<dbReference type="EMBL" id="JAFBMS010000249">
    <property type="protein sequence ID" value="KAG9332205.1"/>
    <property type="molecule type" value="Genomic_DNA"/>
</dbReference>
<feature type="non-terminal residue" evidence="2">
    <location>
        <position position="1"/>
    </location>
</feature>
<proteinExistence type="predicted"/>
<feature type="compositionally biased region" description="Basic and acidic residues" evidence="1">
    <location>
        <begin position="55"/>
        <end position="65"/>
    </location>
</feature>
<evidence type="ECO:0000256" key="1">
    <source>
        <dbReference type="SAM" id="MobiDB-lite"/>
    </source>
</evidence>
<feature type="region of interest" description="Disordered" evidence="1">
    <location>
        <begin position="31"/>
        <end position="65"/>
    </location>
</feature>
<feature type="compositionally biased region" description="Polar residues" evidence="1">
    <location>
        <begin position="31"/>
        <end position="40"/>
    </location>
</feature>
<comment type="caution">
    <text evidence="2">The sequence shown here is derived from an EMBL/GenBank/DDBJ whole genome shotgun (WGS) entry which is preliminary data.</text>
</comment>
<gene>
    <name evidence="2" type="ORF">JZ751_015496</name>
</gene>
<reference evidence="2" key="1">
    <citation type="thesis" date="2021" institute="BYU ScholarsArchive" country="Provo, UT, USA">
        <title>Applications of and Algorithms for Genome Assembly and Genomic Analyses with an Emphasis on Marine Teleosts.</title>
        <authorList>
            <person name="Pickett B.D."/>
        </authorList>
    </citation>
    <scope>NUCLEOTIDE SEQUENCE</scope>
    <source>
        <strain evidence="2">HI-2016</strain>
    </source>
</reference>
<organism evidence="2 3">
    <name type="scientific">Albula glossodonta</name>
    <name type="common">roundjaw bonefish</name>
    <dbReference type="NCBI Taxonomy" id="121402"/>
    <lineage>
        <taxon>Eukaryota</taxon>
        <taxon>Metazoa</taxon>
        <taxon>Chordata</taxon>
        <taxon>Craniata</taxon>
        <taxon>Vertebrata</taxon>
        <taxon>Euteleostomi</taxon>
        <taxon>Actinopterygii</taxon>
        <taxon>Neopterygii</taxon>
        <taxon>Teleostei</taxon>
        <taxon>Albuliformes</taxon>
        <taxon>Albulidae</taxon>
        <taxon>Albula</taxon>
    </lineage>
</organism>
<dbReference type="AlphaFoldDB" id="A0A8T2MVR7"/>
<keyword evidence="3" id="KW-1185">Reference proteome</keyword>
<protein>
    <submittedName>
        <fullName evidence="2">Uncharacterized protein</fullName>
    </submittedName>
</protein>
<accession>A0A8T2MVR7</accession>
<name>A0A8T2MVR7_9TELE</name>